<organism evidence="1 2">
    <name type="scientific">Clostridium tyrobutyricum DIVETGP</name>
    <dbReference type="NCBI Taxonomy" id="1408889"/>
    <lineage>
        <taxon>Bacteria</taxon>
        <taxon>Bacillati</taxon>
        <taxon>Bacillota</taxon>
        <taxon>Clostridia</taxon>
        <taxon>Eubacteriales</taxon>
        <taxon>Clostridiaceae</taxon>
        <taxon>Clostridium</taxon>
    </lineage>
</organism>
<protein>
    <submittedName>
        <fullName evidence="1">Conserved protein</fullName>
    </submittedName>
</protein>
<reference evidence="1 2" key="1">
    <citation type="journal article" date="2015" name="Genome Announc.">
        <title>Draft Genome Sequence of Clostridium tyrobutyricum Strain DIVETGP, Isolated from Cow's Milk for Grana Padano Production.</title>
        <authorList>
            <person name="Soggiu A."/>
            <person name="Piras C."/>
            <person name="Gaiarsa S."/>
            <person name="Sassera D."/>
            <person name="Roncada P."/>
            <person name="Bendixen E."/>
            <person name="Brasca M."/>
            <person name="Bonizzi L."/>
        </authorList>
    </citation>
    <scope>NUCLEOTIDE SEQUENCE [LARGE SCALE GENOMIC DNA]</scope>
    <source>
        <strain evidence="1 2">DIVETGP</strain>
    </source>
</reference>
<gene>
    <name evidence="1" type="ORF">CTDIVETGP_1547</name>
</gene>
<dbReference type="Proteomes" id="UP000019482">
    <property type="component" value="Unassembled WGS sequence"/>
</dbReference>
<comment type="caution">
    <text evidence="1">The sequence shown here is derived from an EMBL/GenBank/DDBJ whole genome shotgun (WGS) entry which is preliminary data.</text>
</comment>
<evidence type="ECO:0000313" key="1">
    <source>
        <dbReference type="EMBL" id="CDL91477.1"/>
    </source>
</evidence>
<evidence type="ECO:0000313" key="2">
    <source>
        <dbReference type="Proteomes" id="UP000019482"/>
    </source>
</evidence>
<accession>W6NHB1</accession>
<name>W6NHB1_CLOTY</name>
<dbReference type="EMBL" id="CBXI010000024">
    <property type="protein sequence ID" value="CDL91477.1"/>
    <property type="molecule type" value="Genomic_DNA"/>
</dbReference>
<sequence length="151" mass="17152">MDELKVTSMEELKNQSTEVIELQPFAGDKLIRVRVKRLSILGLCQSGEIPNQLLGVARKLFYQEDIQKIDLKEYGKIIDIICENTLVEPSIEQLKEAGLKLTDVQKFELWAYSQQGVEGLKSFRKITKGAISNSDVKGLQNKAKSNFKHKK</sequence>
<keyword evidence="2" id="KW-1185">Reference proteome</keyword>
<dbReference type="GeneID" id="29419330"/>
<dbReference type="OrthoDB" id="1902344at2"/>
<proteinExistence type="predicted"/>
<dbReference type="RefSeq" id="WP_017895709.1">
    <property type="nucleotide sequence ID" value="NZ_CBXI010000024.1"/>
</dbReference>
<dbReference type="AlphaFoldDB" id="W6NHB1"/>